<evidence type="ECO:0000313" key="4">
    <source>
        <dbReference type="Proteomes" id="UP001177140"/>
    </source>
</evidence>
<dbReference type="InterPro" id="IPR026961">
    <property type="entry name" value="PGG_dom"/>
</dbReference>
<feature type="transmembrane region" description="Helical" evidence="1">
    <location>
        <begin position="309"/>
        <end position="336"/>
    </location>
</feature>
<dbReference type="EMBL" id="JAJJMA010315605">
    <property type="protein sequence ID" value="MCL7049407.1"/>
    <property type="molecule type" value="Genomic_DNA"/>
</dbReference>
<evidence type="ECO:0000256" key="1">
    <source>
        <dbReference type="SAM" id="Phobius"/>
    </source>
</evidence>
<dbReference type="SUPFAM" id="SSF140860">
    <property type="entry name" value="Pseudo ankyrin repeat-like"/>
    <property type="match status" value="1"/>
</dbReference>
<dbReference type="PANTHER" id="PTHR24177">
    <property type="entry name" value="CASKIN"/>
    <property type="match status" value="1"/>
</dbReference>
<dbReference type="PANTHER" id="PTHR24177:SF292">
    <property type="entry name" value="ANKYRIN REPEAT FAMILY PROTEIN-RELATED"/>
    <property type="match status" value="1"/>
</dbReference>
<dbReference type="AlphaFoldDB" id="A0AA42B2W2"/>
<keyword evidence="4" id="KW-1185">Reference proteome</keyword>
<dbReference type="Gene3D" id="1.25.40.20">
    <property type="entry name" value="Ankyrin repeat-containing domain"/>
    <property type="match status" value="1"/>
</dbReference>
<dbReference type="InterPro" id="IPR036770">
    <property type="entry name" value="Ankyrin_rpt-contain_sf"/>
</dbReference>
<keyword evidence="1" id="KW-0812">Transmembrane</keyword>
<protein>
    <recommendedName>
        <fullName evidence="2">PGG domain-containing protein</fullName>
    </recommendedName>
</protein>
<feature type="transmembrane region" description="Helical" evidence="1">
    <location>
        <begin position="357"/>
        <end position="378"/>
    </location>
</feature>
<proteinExistence type="predicted"/>
<keyword evidence="1" id="KW-0472">Membrane</keyword>
<dbReference type="Proteomes" id="UP001177140">
    <property type="component" value="Unassembled WGS sequence"/>
</dbReference>
<name>A0AA42B2W2_PAPNU</name>
<organism evidence="3 4">
    <name type="scientific">Papaver nudicaule</name>
    <name type="common">Iceland poppy</name>
    <dbReference type="NCBI Taxonomy" id="74823"/>
    <lineage>
        <taxon>Eukaryota</taxon>
        <taxon>Viridiplantae</taxon>
        <taxon>Streptophyta</taxon>
        <taxon>Embryophyta</taxon>
        <taxon>Tracheophyta</taxon>
        <taxon>Spermatophyta</taxon>
        <taxon>Magnoliopsida</taxon>
        <taxon>Ranunculales</taxon>
        <taxon>Papaveraceae</taxon>
        <taxon>Papaveroideae</taxon>
        <taxon>Papaver</taxon>
    </lineage>
</organism>
<comment type="caution">
    <text evidence="3">The sequence shown here is derived from an EMBL/GenBank/DDBJ whole genome shotgun (WGS) entry which is preliminary data.</text>
</comment>
<gene>
    <name evidence="3" type="ORF">MKW94_021436</name>
</gene>
<dbReference type="Pfam" id="PF13962">
    <property type="entry name" value="PGG"/>
    <property type="match status" value="1"/>
</dbReference>
<accession>A0AA42B2W2</accession>
<reference evidence="3" key="1">
    <citation type="submission" date="2022-03" db="EMBL/GenBank/DDBJ databases">
        <title>A functionally conserved STORR gene fusion in Papaver species that diverged 16.8 million years ago.</title>
        <authorList>
            <person name="Catania T."/>
        </authorList>
    </citation>
    <scope>NUCLEOTIDE SEQUENCE</scope>
    <source>
        <strain evidence="3">S-191538</strain>
    </source>
</reference>
<feature type="transmembrane region" description="Helical" evidence="1">
    <location>
        <begin position="267"/>
        <end position="289"/>
    </location>
</feature>
<sequence>LAYTLIREHPSLATAREDDGNTMLDILAEKGPNPRLAYASYGALSFQSDTQQYKFIDKTPAFLKMIFFLIPGYQAYHTEKLRSSNMVTELVDIIFEEISHMTKEDMYHFFFHSDFLKTAAEKGSIEILKRCISTYPGQLWCPQEGRNIFQIAVENRQEKTFDYLYDHMNADEKILTTRSVDTNGCNILHVAAKYVPSFRMTSGLYSSPVFQMQSEIQWFKKVEKRVPPALAKMRNDQGETPQEVFTREHKDLVKNAETYMLRTAESCLIVAALVATVAFAAAFTVPGGNFSDSDATNKGKPIFLGQKSFLAFMVVDTIALFSSTFAIQVFLTLFVGSYNAEATFEEKMPRRLQFGLVFLRISVVSVTVAFSIALTIMHGDKYVWAPYMIGGAAFCTCCYSMGFVVGVIWRCMVKT</sequence>
<evidence type="ECO:0000313" key="3">
    <source>
        <dbReference type="EMBL" id="MCL7049407.1"/>
    </source>
</evidence>
<keyword evidence="1" id="KW-1133">Transmembrane helix</keyword>
<dbReference type="GO" id="GO:0016020">
    <property type="term" value="C:membrane"/>
    <property type="evidence" value="ECO:0007669"/>
    <property type="project" value="TreeGrafter"/>
</dbReference>
<feature type="non-terminal residue" evidence="3">
    <location>
        <position position="1"/>
    </location>
</feature>
<feature type="transmembrane region" description="Helical" evidence="1">
    <location>
        <begin position="384"/>
        <end position="409"/>
    </location>
</feature>
<feature type="domain" description="PGG" evidence="2">
    <location>
        <begin position="260"/>
        <end position="376"/>
    </location>
</feature>
<evidence type="ECO:0000259" key="2">
    <source>
        <dbReference type="Pfam" id="PF13962"/>
    </source>
</evidence>